<dbReference type="InterPro" id="IPR004843">
    <property type="entry name" value="Calcineurin-like_PHP"/>
</dbReference>
<sequence length="251" mass="28734">MKFLHLTDTHYLKSDHEAAQQMLKQLAKQVAFECLDFVVHTGDLTNDGDEADYQALKDLMEATFPKDLPIYYCLGNHDLKRDYNKVFEGNDTSDLHYFTVNHRGYRIIILDTSIEGLHDGEVKGDQAEWLFQELSEPSEKGTLIFQHHPYGIGWAEGEAECKVETGFFDRLKQSDVLAIFTGHLHMQRNSLVEGIPQYSANSTRFGITLYKEQLWISDRTGYSLVSVSDGLIDYYPEILVPNQTPIDKYLG</sequence>
<organism evidence="2 3">
    <name type="scientific">Suicoccus acidiformans</name>
    <dbReference type="NCBI Taxonomy" id="2036206"/>
    <lineage>
        <taxon>Bacteria</taxon>
        <taxon>Bacillati</taxon>
        <taxon>Bacillota</taxon>
        <taxon>Bacilli</taxon>
        <taxon>Lactobacillales</taxon>
        <taxon>Aerococcaceae</taxon>
        <taxon>Suicoccus</taxon>
    </lineage>
</organism>
<dbReference type="SUPFAM" id="SSF56300">
    <property type="entry name" value="Metallo-dependent phosphatases"/>
    <property type="match status" value="1"/>
</dbReference>
<dbReference type="Gene3D" id="3.60.21.10">
    <property type="match status" value="1"/>
</dbReference>
<keyword evidence="3" id="KW-1185">Reference proteome</keyword>
<dbReference type="EMBL" id="CP023434">
    <property type="protein sequence ID" value="AXY26048.1"/>
    <property type="molecule type" value="Genomic_DNA"/>
</dbReference>
<feature type="domain" description="Calcineurin-like phosphoesterase" evidence="1">
    <location>
        <begin position="1"/>
        <end position="186"/>
    </location>
</feature>
<protein>
    <recommendedName>
        <fullName evidence="1">Calcineurin-like phosphoesterase domain-containing protein</fullName>
    </recommendedName>
</protein>
<dbReference type="AlphaFoldDB" id="A0A347WLU1"/>
<dbReference type="Proteomes" id="UP000263232">
    <property type="component" value="Chromosome"/>
</dbReference>
<dbReference type="InterPro" id="IPR029052">
    <property type="entry name" value="Metallo-depent_PP-like"/>
</dbReference>
<dbReference type="OrthoDB" id="5505563at2"/>
<reference evidence="2 3" key="1">
    <citation type="submission" date="2017-09" db="EMBL/GenBank/DDBJ databases">
        <title>Complete genome sequence of Oxytococcus suis strain ZY16052.</title>
        <authorList>
            <person name="Li F."/>
        </authorList>
    </citation>
    <scope>NUCLEOTIDE SEQUENCE [LARGE SCALE GENOMIC DNA]</scope>
    <source>
        <strain evidence="2 3">ZY16052</strain>
    </source>
</reference>
<dbReference type="PANTHER" id="PTHR43143:SF1">
    <property type="entry name" value="SERINE_THREONINE-PROTEIN PHOSPHATASE CPPED1"/>
    <property type="match status" value="1"/>
</dbReference>
<proteinExistence type="predicted"/>
<evidence type="ECO:0000313" key="2">
    <source>
        <dbReference type="EMBL" id="AXY26048.1"/>
    </source>
</evidence>
<evidence type="ECO:0000259" key="1">
    <source>
        <dbReference type="Pfam" id="PF00149"/>
    </source>
</evidence>
<accession>A0A347WLU1</accession>
<dbReference type="RefSeq" id="WP_118990946.1">
    <property type="nucleotide sequence ID" value="NZ_CP023434.1"/>
</dbReference>
<gene>
    <name evidence="2" type="ORF">CL176_08555</name>
</gene>
<dbReference type="PANTHER" id="PTHR43143">
    <property type="entry name" value="METALLOPHOSPHOESTERASE, CALCINEURIN SUPERFAMILY"/>
    <property type="match status" value="1"/>
</dbReference>
<evidence type="ECO:0000313" key="3">
    <source>
        <dbReference type="Proteomes" id="UP000263232"/>
    </source>
</evidence>
<dbReference type="Pfam" id="PF00149">
    <property type="entry name" value="Metallophos"/>
    <property type="match status" value="1"/>
</dbReference>
<dbReference type="KEGG" id="abae:CL176_08555"/>
<dbReference type="InterPro" id="IPR051918">
    <property type="entry name" value="STPP_CPPED1"/>
</dbReference>
<name>A0A347WLU1_9LACT</name>
<dbReference type="GO" id="GO:0016787">
    <property type="term" value="F:hydrolase activity"/>
    <property type="evidence" value="ECO:0007669"/>
    <property type="project" value="InterPro"/>
</dbReference>